<dbReference type="EMBL" id="JBHUON010000034">
    <property type="protein sequence ID" value="MFD2866730.1"/>
    <property type="molecule type" value="Genomic_DNA"/>
</dbReference>
<dbReference type="Proteomes" id="UP001597601">
    <property type="component" value="Unassembled WGS sequence"/>
</dbReference>
<comment type="caution">
    <text evidence="3">The sequence shown here is derived from an EMBL/GenBank/DDBJ whole genome shotgun (WGS) entry which is preliminary data.</text>
</comment>
<dbReference type="InterPro" id="IPR011041">
    <property type="entry name" value="Quinoprot_gluc/sorb_DH_b-prop"/>
</dbReference>
<accession>A0ABW5XUW8</accession>
<dbReference type="PANTHER" id="PTHR19328:SF75">
    <property type="entry name" value="ALDOSE SUGAR DEHYDROGENASE YLII"/>
    <property type="match status" value="1"/>
</dbReference>
<feature type="chain" id="PRO_5047384429" evidence="1">
    <location>
        <begin position="23"/>
        <end position="418"/>
    </location>
</feature>
<keyword evidence="1" id="KW-0732">Signal</keyword>
<evidence type="ECO:0000259" key="2">
    <source>
        <dbReference type="Pfam" id="PF07995"/>
    </source>
</evidence>
<keyword evidence="4" id="KW-1185">Reference proteome</keyword>
<name>A0ABW5XUW8_9SPHI</name>
<sequence length="418" mass="45304">MTKITFTKTLAYTLFASAVAVAGMTTLPSFINSDEAPGITLNCELVAQGIQAPTAMVFPGPNTGWVTEQTGKIRLVRDGKLTGTVVLDVKNKMVRVGSGYEEKGLLNVVLHPKFNTNGKFYLFYSRNTSTINPDSKNGRKFDHTDVVAEYKMLPQSDMADTASAHIILAQDKPDGNHNGSGLVFGADGYLYVTFGDGGGQRDEHGTIGNGQDMNTWLGKVLRVNVDGDAPYTVPKDNPYVGKDGVKPEIWAAGFRNPYRITIDKTSKQLFVGEVGQDLYEEVDILEKGANYGWRVVEGNHCHNPNTGCSFTGYTAPISEYHHSEGVSVIGGNVYNGSQIPGLKGKYLFGDWTGPVWYLQKAGKAWNRGKVTIKNFPRGAKITGWGEDQSGEMYILLNAEAGPGPYGATTGSAYKITKS</sequence>
<dbReference type="PANTHER" id="PTHR19328">
    <property type="entry name" value="HEDGEHOG-INTERACTING PROTEIN"/>
    <property type="match status" value="1"/>
</dbReference>
<evidence type="ECO:0000313" key="4">
    <source>
        <dbReference type="Proteomes" id="UP001597601"/>
    </source>
</evidence>
<gene>
    <name evidence="3" type="ORF">ACFSYC_18690</name>
</gene>
<proteinExistence type="predicted"/>
<feature type="domain" description="Glucose/Sorbosone dehydrogenase" evidence="2">
    <location>
        <begin position="51"/>
        <end position="350"/>
    </location>
</feature>
<evidence type="ECO:0000313" key="3">
    <source>
        <dbReference type="EMBL" id="MFD2866730.1"/>
    </source>
</evidence>
<reference evidence="4" key="1">
    <citation type="journal article" date="2019" name="Int. J. Syst. Evol. Microbiol.">
        <title>The Global Catalogue of Microorganisms (GCM) 10K type strain sequencing project: providing services to taxonomists for standard genome sequencing and annotation.</title>
        <authorList>
            <consortium name="The Broad Institute Genomics Platform"/>
            <consortium name="The Broad Institute Genome Sequencing Center for Infectious Disease"/>
            <person name="Wu L."/>
            <person name="Ma J."/>
        </authorList>
    </citation>
    <scope>NUCLEOTIDE SEQUENCE [LARGE SCALE GENOMIC DNA]</scope>
    <source>
        <strain evidence="4">KCTC 52232</strain>
    </source>
</reference>
<feature type="signal peptide" evidence="1">
    <location>
        <begin position="1"/>
        <end position="22"/>
    </location>
</feature>
<evidence type="ECO:0000256" key="1">
    <source>
        <dbReference type="SAM" id="SignalP"/>
    </source>
</evidence>
<dbReference type="Pfam" id="PF07995">
    <property type="entry name" value="GSDH"/>
    <property type="match status" value="1"/>
</dbReference>
<dbReference type="InterPro" id="IPR011042">
    <property type="entry name" value="6-blade_b-propeller_TolB-like"/>
</dbReference>
<organism evidence="3 4">
    <name type="scientific">Mucilaginibacter antarcticus</name>
    <dbReference type="NCBI Taxonomy" id="1855725"/>
    <lineage>
        <taxon>Bacteria</taxon>
        <taxon>Pseudomonadati</taxon>
        <taxon>Bacteroidota</taxon>
        <taxon>Sphingobacteriia</taxon>
        <taxon>Sphingobacteriales</taxon>
        <taxon>Sphingobacteriaceae</taxon>
        <taxon>Mucilaginibacter</taxon>
    </lineage>
</organism>
<dbReference type="RefSeq" id="WP_377130374.1">
    <property type="nucleotide sequence ID" value="NZ_JBHUON010000034.1"/>
</dbReference>
<protein>
    <submittedName>
        <fullName evidence="3">PQQ-dependent sugar dehydrogenase</fullName>
    </submittedName>
</protein>
<dbReference type="Gene3D" id="2.120.10.30">
    <property type="entry name" value="TolB, C-terminal domain"/>
    <property type="match status" value="1"/>
</dbReference>
<dbReference type="SUPFAM" id="SSF50952">
    <property type="entry name" value="Soluble quinoprotein glucose dehydrogenase"/>
    <property type="match status" value="1"/>
</dbReference>
<dbReference type="InterPro" id="IPR012938">
    <property type="entry name" value="Glc/Sorbosone_DH"/>
</dbReference>